<dbReference type="WBParaSite" id="SMUV_0000370101-mRNA-1">
    <property type="protein sequence ID" value="SMUV_0000370101-mRNA-1"/>
    <property type="gene ID" value="SMUV_0000370101"/>
</dbReference>
<dbReference type="PANTHER" id="PTHR36693">
    <property type="entry name" value="GH02722P"/>
    <property type="match status" value="1"/>
</dbReference>
<name>A0A0N5AH61_9BILA</name>
<accession>A0A0N5AH61</accession>
<dbReference type="PANTHER" id="PTHR36693:SF1">
    <property type="entry name" value="GH02722P"/>
    <property type="match status" value="1"/>
</dbReference>
<proteinExistence type="predicted"/>
<evidence type="ECO:0000313" key="2">
    <source>
        <dbReference type="WBParaSite" id="SMUV_0000370101-mRNA-1"/>
    </source>
</evidence>
<sequence>MIDSNERFLVGKFDDHLLLFHKSFLQSYHYFCQSCIKWKVSASFFRLLLFELSESRVFERFVLCLARTYNLSAEQDIILKLRLLQPVYDAIDYKWNYRIGALLQRAVVMECLFWSLSTLGGAISAMADYISSFVDQAKMISLKQLQLAMHIGDPILISRCYLFIAMSLAQRKHYKTAIVILRYVNLNQDKLVLIL</sequence>
<reference evidence="2" key="1">
    <citation type="submission" date="2017-02" db="UniProtKB">
        <authorList>
            <consortium name="WormBaseParasite"/>
        </authorList>
    </citation>
    <scope>IDENTIFICATION</scope>
</reference>
<keyword evidence="1" id="KW-1185">Reference proteome</keyword>
<dbReference type="Pfam" id="PF16065">
    <property type="entry name" value="DUF4807"/>
    <property type="match status" value="1"/>
</dbReference>
<evidence type="ECO:0000313" key="1">
    <source>
        <dbReference type="Proteomes" id="UP000046393"/>
    </source>
</evidence>
<protein>
    <submittedName>
        <fullName evidence="2">Mic1 domain-containing protein</fullName>
    </submittedName>
</protein>
<dbReference type="Proteomes" id="UP000046393">
    <property type="component" value="Unplaced"/>
</dbReference>
<organism evidence="1 2">
    <name type="scientific">Syphacia muris</name>
    <dbReference type="NCBI Taxonomy" id="451379"/>
    <lineage>
        <taxon>Eukaryota</taxon>
        <taxon>Metazoa</taxon>
        <taxon>Ecdysozoa</taxon>
        <taxon>Nematoda</taxon>
        <taxon>Chromadorea</taxon>
        <taxon>Rhabditida</taxon>
        <taxon>Spirurina</taxon>
        <taxon>Oxyuridomorpha</taxon>
        <taxon>Oxyuroidea</taxon>
        <taxon>Oxyuridae</taxon>
        <taxon>Syphacia</taxon>
    </lineage>
</organism>
<dbReference type="STRING" id="451379.A0A0N5AH61"/>
<dbReference type="InterPro" id="IPR032072">
    <property type="entry name" value="DUF4807"/>
</dbReference>
<dbReference type="AlphaFoldDB" id="A0A0N5AH61"/>